<proteinExistence type="predicted"/>
<evidence type="ECO:0000313" key="2">
    <source>
        <dbReference type="EMBL" id="SHO66437.1"/>
    </source>
</evidence>
<reference evidence="2 3" key="1">
    <citation type="submission" date="2016-12" db="EMBL/GenBank/DDBJ databases">
        <authorList>
            <person name="Song W.-J."/>
            <person name="Kurnit D.M."/>
        </authorList>
    </citation>
    <scope>NUCLEOTIDE SEQUENCE [LARGE SCALE GENOMIC DNA]</scope>
    <source>
        <strain evidence="2 3">DSM 19599</strain>
    </source>
</reference>
<evidence type="ECO:0000313" key="3">
    <source>
        <dbReference type="Proteomes" id="UP000186406"/>
    </source>
</evidence>
<name>A0A1M7ZNH7_9HYPH</name>
<organism evidence="2 3">
    <name type="scientific">Pseudoxanthobacter soli DSM 19599</name>
    <dbReference type="NCBI Taxonomy" id="1123029"/>
    <lineage>
        <taxon>Bacteria</taxon>
        <taxon>Pseudomonadati</taxon>
        <taxon>Pseudomonadota</taxon>
        <taxon>Alphaproteobacteria</taxon>
        <taxon>Hyphomicrobiales</taxon>
        <taxon>Segnochrobactraceae</taxon>
        <taxon>Pseudoxanthobacter</taxon>
    </lineage>
</organism>
<protein>
    <submittedName>
        <fullName evidence="2">Uncharacterized protein</fullName>
    </submittedName>
</protein>
<sequence>MANASKKHIGAGSTGKGAGSGALTDVEDDLVPQNMALSNRDKKRHSDGRGLDSKAVQTDQLQDHAANRLDDE</sequence>
<feature type="compositionally biased region" description="Basic and acidic residues" evidence="1">
    <location>
        <begin position="61"/>
        <end position="72"/>
    </location>
</feature>
<dbReference type="RefSeq" id="WP_073630642.1">
    <property type="nucleotide sequence ID" value="NZ_FRXO01000006.1"/>
</dbReference>
<dbReference type="AlphaFoldDB" id="A0A1M7ZNH7"/>
<gene>
    <name evidence="2" type="ORF">SAMN02745172_03096</name>
</gene>
<feature type="region of interest" description="Disordered" evidence="1">
    <location>
        <begin position="1"/>
        <end position="72"/>
    </location>
</feature>
<dbReference type="Proteomes" id="UP000186406">
    <property type="component" value="Unassembled WGS sequence"/>
</dbReference>
<dbReference type="EMBL" id="FRXO01000006">
    <property type="protein sequence ID" value="SHO66437.1"/>
    <property type="molecule type" value="Genomic_DNA"/>
</dbReference>
<evidence type="ECO:0000256" key="1">
    <source>
        <dbReference type="SAM" id="MobiDB-lite"/>
    </source>
</evidence>
<keyword evidence="3" id="KW-1185">Reference proteome</keyword>
<accession>A0A1M7ZNH7</accession>
<dbReference type="OrthoDB" id="8281596at2"/>